<dbReference type="Proteomes" id="UP001241056">
    <property type="component" value="Unassembled WGS sequence"/>
</dbReference>
<sequence>MSWRLVKSCMLTLTTLSSYSTAYAEQETTQDKTIESAPKKTLSSYLHVLFKPVPAEPYWYIQTSLYTKHFNPKPEHNNNQDLIGLERHTANSYLLGGATFRHSFGRRSYYGYTGKRFDFAGTPFYGKVTAGLLYGYKGEYRDKIPLNRFEIAPAVIPSLGVKYRRLGAEILLLGTAATMINVGLEL</sequence>
<dbReference type="EMBL" id="JAUCDY010000004">
    <property type="protein sequence ID" value="MDM7857693.1"/>
    <property type="molecule type" value="Genomic_DNA"/>
</dbReference>
<accession>A0ABT7SNC7</accession>
<gene>
    <name evidence="2" type="ORF">QEZ41_05305</name>
</gene>
<feature type="chain" id="PRO_5045683632" evidence="1">
    <location>
        <begin position="25"/>
        <end position="186"/>
    </location>
</feature>
<keyword evidence="3" id="KW-1185">Reference proteome</keyword>
<name>A0ABT7SNC7_9GAMM</name>
<evidence type="ECO:0000313" key="2">
    <source>
        <dbReference type="EMBL" id="MDM7857693.1"/>
    </source>
</evidence>
<evidence type="ECO:0000313" key="3">
    <source>
        <dbReference type="Proteomes" id="UP001241056"/>
    </source>
</evidence>
<proteinExistence type="predicted"/>
<organism evidence="2 3">
    <name type="scientific">Thiopseudomonas acetoxidans</name>
    <dbReference type="NCBI Taxonomy" id="3041622"/>
    <lineage>
        <taxon>Bacteria</taxon>
        <taxon>Pseudomonadati</taxon>
        <taxon>Pseudomonadota</taxon>
        <taxon>Gammaproteobacteria</taxon>
        <taxon>Pseudomonadales</taxon>
        <taxon>Pseudomonadaceae</taxon>
        <taxon>Thiopseudomonas</taxon>
    </lineage>
</organism>
<keyword evidence="1" id="KW-0732">Signal</keyword>
<comment type="caution">
    <text evidence="2">The sequence shown here is derived from an EMBL/GenBank/DDBJ whole genome shotgun (WGS) entry which is preliminary data.</text>
</comment>
<feature type="signal peptide" evidence="1">
    <location>
        <begin position="1"/>
        <end position="24"/>
    </location>
</feature>
<evidence type="ECO:0000256" key="1">
    <source>
        <dbReference type="SAM" id="SignalP"/>
    </source>
</evidence>
<reference evidence="2 3" key="1">
    <citation type="submission" date="2023-06" db="EMBL/GenBank/DDBJ databases">
        <title>Thiopseudomonas sp. CY1220 draft genome sequence.</title>
        <authorList>
            <person name="Zhao G."/>
            <person name="An M."/>
        </authorList>
    </citation>
    <scope>NUCLEOTIDE SEQUENCE [LARGE SCALE GENOMIC DNA]</scope>
    <source>
        <strain evidence="2 3">CY1220</strain>
    </source>
</reference>
<dbReference type="RefSeq" id="WP_289410350.1">
    <property type="nucleotide sequence ID" value="NZ_JAUCDY010000004.1"/>
</dbReference>
<protein>
    <submittedName>
        <fullName evidence="2">Sn-glycerol-3-phosphate transporter</fullName>
    </submittedName>
</protein>